<dbReference type="PROSITE" id="PS50114">
    <property type="entry name" value="GATA_ZN_FINGER_2"/>
    <property type="match status" value="1"/>
</dbReference>
<dbReference type="Gene3D" id="3.30.50.10">
    <property type="entry name" value="Erythroid Transcription Factor GATA-1, subunit A"/>
    <property type="match status" value="1"/>
</dbReference>
<dbReference type="Proteomes" id="UP000250235">
    <property type="component" value="Unassembled WGS sequence"/>
</dbReference>
<dbReference type="FunFam" id="3.30.50.10:FF:000055">
    <property type="entry name" value="GATA transcription factor 21"/>
    <property type="match status" value="1"/>
</dbReference>
<keyword evidence="6" id="KW-0238">DNA-binding</keyword>
<protein>
    <submittedName>
        <fullName evidence="13">GATA transcription factor 21</fullName>
    </submittedName>
</protein>
<evidence type="ECO:0000256" key="7">
    <source>
        <dbReference type="ARBA" id="ARBA00023163"/>
    </source>
</evidence>
<evidence type="ECO:0000256" key="3">
    <source>
        <dbReference type="ARBA" id="ARBA00022771"/>
    </source>
</evidence>
<organism evidence="13 14">
    <name type="scientific">Dorcoceras hygrometricum</name>
    <dbReference type="NCBI Taxonomy" id="472368"/>
    <lineage>
        <taxon>Eukaryota</taxon>
        <taxon>Viridiplantae</taxon>
        <taxon>Streptophyta</taxon>
        <taxon>Embryophyta</taxon>
        <taxon>Tracheophyta</taxon>
        <taxon>Spermatophyta</taxon>
        <taxon>Magnoliopsida</taxon>
        <taxon>eudicotyledons</taxon>
        <taxon>Gunneridae</taxon>
        <taxon>Pentapetalae</taxon>
        <taxon>asterids</taxon>
        <taxon>lamiids</taxon>
        <taxon>Lamiales</taxon>
        <taxon>Gesneriaceae</taxon>
        <taxon>Didymocarpoideae</taxon>
        <taxon>Trichosporeae</taxon>
        <taxon>Loxocarpinae</taxon>
        <taxon>Dorcoceras</taxon>
    </lineage>
</organism>
<keyword evidence="5" id="KW-0805">Transcription regulation</keyword>
<dbReference type="GO" id="GO:0006355">
    <property type="term" value="P:regulation of DNA-templated transcription"/>
    <property type="evidence" value="ECO:0007669"/>
    <property type="project" value="InterPro"/>
</dbReference>
<evidence type="ECO:0000256" key="11">
    <source>
        <dbReference type="SAM" id="MobiDB-lite"/>
    </source>
</evidence>
<evidence type="ECO:0000256" key="2">
    <source>
        <dbReference type="ARBA" id="ARBA00022723"/>
    </source>
</evidence>
<accession>A0A2Z7AIM4</accession>
<evidence type="ECO:0000256" key="9">
    <source>
        <dbReference type="ARBA" id="ARBA00024019"/>
    </source>
</evidence>
<keyword evidence="14" id="KW-1185">Reference proteome</keyword>
<evidence type="ECO:0000313" key="14">
    <source>
        <dbReference type="Proteomes" id="UP000250235"/>
    </source>
</evidence>
<dbReference type="GO" id="GO:0005634">
    <property type="term" value="C:nucleus"/>
    <property type="evidence" value="ECO:0007669"/>
    <property type="project" value="UniProtKB-SubCell"/>
</dbReference>
<comment type="similarity">
    <text evidence="9">Belongs to the type IV zinc-finger family. Class B subfamily.</text>
</comment>
<evidence type="ECO:0000256" key="4">
    <source>
        <dbReference type="ARBA" id="ARBA00022833"/>
    </source>
</evidence>
<dbReference type="InterPro" id="IPR000679">
    <property type="entry name" value="Znf_GATA"/>
</dbReference>
<evidence type="ECO:0000256" key="1">
    <source>
        <dbReference type="ARBA" id="ARBA00004123"/>
    </source>
</evidence>
<evidence type="ECO:0000256" key="8">
    <source>
        <dbReference type="ARBA" id="ARBA00023242"/>
    </source>
</evidence>
<evidence type="ECO:0000256" key="5">
    <source>
        <dbReference type="ARBA" id="ARBA00023015"/>
    </source>
</evidence>
<comment type="subcellular location">
    <subcellularLocation>
        <location evidence="1">Nucleus</location>
    </subcellularLocation>
</comment>
<feature type="domain" description="GATA-type" evidence="12">
    <location>
        <begin position="147"/>
        <end position="179"/>
    </location>
</feature>
<keyword evidence="7" id="KW-0804">Transcription</keyword>
<proteinExistence type="inferred from homology"/>
<reference evidence="13 14" key="1">
    <citation type="journal article" date="2015" name="Proc. Natl. Acad. Sci. U.S.A.">
        <title>The resurrection genome of Boea hygrometrica: A blueprint for survival of dehydration.</title>
        <authorList>
            <person name="Xiao L."/>
            <person name="Yang G."/>
            <person name="Zhang L."/>
            <person name="Yang X."/>
            <person name="Zhao S."/>
            <person name="Ji Z."/>
            <person name="Zhou Q."/>
            <person name="Hu M."/>
            <person name="Wang Y."/>
            <person name="Chen M."/>
            <person name="Xu Y."/>
            <person name="Jin H."/>
            <person name="Xiao X."/>
            <person name="Hu G."/>
            <person name="Bao F."/>
            <person name="Hu Y."/>
            <person name="Wan P."/>
            <person name="Li L."/>
            <person name="Deng X."/>
            <person name="Kuang T."/>
            <person name="Xiang C."/>
            <person name="Zhu J.K."/>
            <person name="Oliver M.J."/>
            <person name="He Y."/>
        </authorList>
    </citation>
    <scope>NUCLEOTIDE SEQUENCE [LARGE SCALE GENOMIC DNA]</scope>
    <source>
        <strain evidence="14">cv. XS01</strain>
    </source>
</reference>
<dbReference type="SMART" id="SM00401">
    <property type="entry name" value="ZnF_GATA"/>
    <property type="match status" value="1"/>
</dbReference>
<dbReference type="InterPro" id="IPR052138">
    <property type="entry name" value="GATA_ZnFinger_Domain"/>
</dbReference>
<dbReference type="PANTHER" id="PTHR47255:SF4">
    <property type="entry name" value="GATA ZINC FINGER DOMAIN-CONTAINING PROTEIN 12"/>
    <property type="match status" value="1"/>
</dbReference>
<evidence type="ECO:0000313" key="13">
    <source>
        <dbReference type="EMBL" id="KZV21614.1"/>
    </source>
</evidence>
<dbReference type="AlphaFoldDB" id="A0A2Z7AIM4"/>
<dbReference type="SUPFAM" id="SSF57716">
    <property type="entry name" value="Glucocorticoid receptor-like (DNA-binding domain)"/>
    <property type="match status" value="1"/>
</dbReference>
<sequence>MNLNISPSTLELEQISEDQDHNPQFSCRVFFDSSTGGDRTRFYNHHQCYQPHHHHPEDDYSSYHGGSPYEDDIGLKLTLWNDPMEWKPSRVEPTKMDTEEDRVIIKISTSARNKIREEQKLQPSSSLETDLSSNSCCNIVTTTPTIRVCSDCNTTKTPLWRSGPKGPKSLCNACGIRQRKARRAMAAAAAADPPPRVSEIKVQQQNKQKISKTGHGQDSKFKKRSKMTASSDGSSSSLEDFLIKLSKNLSFHRVFPQDEKDAAILLMALSSGLVHG</sequence>
<dbReference type="PANTHER" id="PTHR47255">
    <property type="entry name" value="GATA TRANSCRIPTION FACTOR 22-RELATED"/>
    <property type="match status" value="1"/>
</dbReference>
<dbReference type="Pfam" id="PF00320">
    <property type="entry name" value="GATA"/>
    <property type="match status" value="1"/>
</dbReference>
<dbReference type="GO" id="GO:0008270">
    <property type="term" value="F:zinc ion binding"/>
    <property type="evidence" value="ECO:0007669"/>
    <property type="project" value="UniProtKB-KW"/>
</dbReference>
<dbReference type="CDD" id="cd00202">
    <property type="entry name" value="ZnF_GATA"/>
    <property type="match status" value="1"/>
</dbReference>
<name>A0A2Z7AIM4_9LAMI</name>
<keyword evidence="4" id="KW-0862">Zinc</keyword>
<evidence type="ECO:0000259" key="12">
    <source>
        <dbReference type="PROSITE" id="PS50114"/>
    </source>
</evidence>
<dbReference type="EMBL" id="KV014880">
    <property type="protein sequence ID" value="KZV21614.1"/>
    <property type="molecule type" value="Genomic_DNA"/>
</dbReference>
<gene>
    <name evidence="13" type="ORF">F511_17639</name>
</gene>
<evidence type="ECO:0000256" key="6">
    <source>
        <dbReference type="ARBA" id="ARBA00023125"/>
    </source>
</evidence>
<keyword evidence="8" id="KW-0539">Nucleus</keyword>
<dbReference type="OrthoDB" id="2162994at2759"/>
<keyword evidence="2" id="KW-0479">Metal-binding</keyword>
<feature type="region of interest" description="Disordered" evidence="11">
    <location>
        <begin position="204"/>
        <end position="236"/>
    </location>
</feature>
<evidence type="ECO:0000256" key="10">
    <source>
        <dbReference type="PROSITE-ProRule" id="PRU00094"/>
    </source>
</evidence>
<keyword evidence="3 10" id="KW-0863">Zinc-finger</keyword>
<dbReference type="PROSITE" id="PS00344">
    <property type="entry name" value="GATA_ZN_FINGER_1"/>
    <property type="match status" value="1"/>
</dbReference>
<dbReference type="InterPro" id="IPR013088">
    <property type="entry name" value="Znf_NHR/GATA"/>
</dbReference>
<dbReference type="GO" id="GO:0000976">
    <property type="term" value="F:transcription cis-regulatory region binding"/>
    <property type="evidence" value="ECO:0007669"/>
    <property type="project" value="UniProtKB-ARBA"/>
</dbReference>